<keyword evidence="2" id="KW-1133">Transmembrane helix</keyword>
<feature type="compositionally biased region" description="Basic and acidic residues" evidence="1">
    <location>
        <begin position="38"/>
        <end position="53"/>
    </location>
</feature>
<evidence type="ECO:0000313" key="5">
    <source>
        <dbReference type="Proteomes" id="UP001385951"/>
    </source>
</evidence>
<feature type="compositionally biased region" description="Polar residues" evidence="1">
    <location>
        <begin position="59"/>
        <end position="73"/>
    </location>
</feature>
<evidence type="ECO:0000259" key="3">
    <source>
        <dbReference type="Pfam" id="PF20153"/>
    </source>
</evidence>
<protein>
    <recommendedName>
        <fullName evidence="3">DUF6535 domain-containing protein</fullName>
    </recommendedName>
</protein>
<feature type="domain" description="DUF6535" evidence="3">
    <location>
        <begin position="136"/>
        <end position="314"/>
    </location>
</feature>
<name>A0AAW0G9Y0_9APHY</name>
<evidence type="ECO:0000256" key="1">
    <source>
        <dbReference type="SAM" id="MobiDB-lite"/>
    </source>
</evidence>
<dbReference type="EMBL" id="JASBNA010000009">
    <property type="protein sequence ID" value="KAK7689227.1"/>
    <property type="molecule type" value="Genomic_DNA"/>
</dbReference>
<evidence type="ECO:0000313" key="4">
    <source>
        <dbReference type="EMBL" id="KAK7689227.1"/>
    </source>
</evidence>
<feature type="region of interest" description="Disordered" evidence="1">
    <location>
        <begin position="100"/>
        <end position="129"/>
    </location>
</feature>
<proteinExistence type="predicted"/>
<comment type="caution">
    <text evidence="4">The sequence shown here is derived from an EMBL/GenBank/DDBJ whole genome shotgun (WGS) entry which is preliminary data.</text>
</comment>
<keyword evidence="2" id="KW-0812">Transmembrane</keyword>
<organism evidence="4 5">
    <name type="scientific">Cerrena zonata</name>
    <dbReference type="NCBI Taxonomy" id="2478898"/>
    <lineage>
        <taxon>Eukaryota</taxon>
        <taxon>Fungi</taxon>
        <taxon>Dikarya</taxon>
        <taxon>Basidiomycota</taxon>
        <taxon>Agaricomycotina</taxon>
        <taxon>Agaricomycetes</taxon>
        <taxon>Polyporales</taxon>
        <taxon>Cerrenaceae</taxon>
        <taxon>Cerrena</taxon>
    </lineage>
</organism>
<keyword evidence="2" id="KW-0472">Membrane</keyword>
<feature type="transmembrane region" description="Helical" evidence="2">
    <location>
        <begin position="158"/>
        <end position="177"/>
    </location>
</feature>
<feature type="transmembrane region" description="Helical" evidence="2">
    <location>
        <begin position="288"/>
        <end position="314"/>
    </location>
</feature>
<gene>
    <name evidence="4" type="ORF">QCA50_007918</name>
</gene>
<dbReference type="Proteomes" id="UP001385951">
    <property type="component" value="Unassembled WGS sequence"/>
</dbReference>
<keyword evidence="5" id="KW-1185">Reference proteome</keyword>
<feature type="compositionally biased region" description="Basic residues" evidence="1">
    <location>
        <begin position="1"/>
        <end position="16"/>
    </location>
</feature>
<dbReference type="AlphaFoldDB" id="A0AAW0G9Y0"/>
<dbReference type="InterPro" id="IPR045338">
    <property type="entry name" value="DUF6535"/>
</dbReference>
<reference evidence="4 5" key="1">
    <citation type="submission" date="2022-09" db="EMBL/GenBank/DDBJ databases">
        <authorList>
            <person name="Palmer J.M."/>
        </authorList>
    </citation>
    <scope>NUCLEOTIDE SEQUENCE [LARGE SCALE GENOMIC DNA]</scope>
    <source>
        <strain evidence="4 5">DSM 7382</strain>
    </source>
</reference>
<dbReference type="Pfam" id="PF20153">
    <property type="entry name" value="DUF6535"/>
    <property type="match status" value="1"/>
</dbReference>
<sequence>MSSSSKKSRRSRRSRTSARSNASSSDSDGDPIRVSPSRHNDEVAEVERLKNENEDSGQDLAQTPPQVGRSQALQAAPTLPPKPQEIEAETVPVVAASLRDEQHQTGERSPPKDTDTSPKTEDKVHRVKVESDRTGWGKISDLLRQYDRARVEDVKEDIDTLLVFAGLFSAVITAFIIESYKTLQQQPEDTTNQILLQLSAQIASLTVSGNLVNSTIPPFTTPSFVPMRFSVLINTLWLLSLVFALITASLGILVKQWIHELMARDTQDPRQQVKLRFFREIGVQRWQVFEIAAALPLLLQLALLLFFVGLSAFFHDLNQVVTWVVTGFMILWLSFYLFMTLAPAFSSQCPYKTPMLKGILQRIRIGSHTWLKSLGSALHTNIPDAWPTIKQRCKDLHDWLDTWSYAWVAREEMKVCEDDTWDLPTLVCSREILWGEQLEETITDCVRKCDVDSLFSCMKLFSQDKGPIIQGVLPDVPQGLTRQTCELFASRISDLPVIFDYPQSLAELYLRMTYALSEAYDPATSFPVPPGSLPMFIRLINEGQDSAVYSILTMYSAMHRTLENHPEGFGYRFLVLSNYERQAYGIGSRFVSNLVAATRAICHHLWNQSHVDSDLDMDDILWPISQICSDSDPDIPNDPIAFISTFAQVLYLTPRVVIQEHRDILVEVMGELANILTATDGSSWQTPHQKYVEKIHRCLLDLHIMDTPLIPKLGDLIRTWRPHFDHTRYWFLQ</sequence>
<evidence type="ECO:0000256" key="2">
    <source>
        <dbReference type="SAM" id="Phobius"/>
    </source>
</evidence>
<feature type="transmembrane region" description="Helical" evidence="2">
    <location>
        <begin position="231"/>
        <end position="254"/>
    </location>
</feature>
<feature type="compositionally biased region" description="Low complexity" evidence="1">
    <location>
        <begin position="17"/>
        <end position="26"/>
    </location>
</feature>
<feature type="transmembrane region" description="Helical" evidence="2">
    <location>
        <begin position="320"/>
        <end position="345"/>
    </location>
</feature>
<feature type="region of interest" description="Disordered" evidence="1">
    <location>
        <begin position="1"/>
        <end position="85"/>
    </location>
</feature>
<accession>A0AAW0G9Y0</accession>